<comment type="caution">
    <text evidence="1">The sequence shown here is derived from an EMBL/GenBank/DDBJ whole genome shotgun (WGS) entry which is preliminary data.</text>
</comment>
<reference evidence="1" key="1">
    <citation type="submission" date="2022-10" db="EMBL/GenBank/DDBJ databases">
        <title>Complete Genome of Trichothecium roseum strain YXFP-22015, a Plant Pathogen Isolated from Citrus.</title>
        <authorList>
            <person name="Wang Y."/>
            <person name="Zhu L."/>
        </authorList>
    </citation>
    <scope>NUCLEOTIDE SEQUENCE</scope>
    <source>
        <strain evidence="1">YXFP-22015</strain>
    </source>
</reference>
<dbReference type="EMBL" id="CM047946">
    <property type="protein sequence ID" value="KAI9897509.1"/>
    <property type="molecule type" value="Genomic_DNA"/>
</dbReference>
<evidence type="ECO:0000313" key="2">
    <source>
        <dbReference type="Proteomes" id="UP001163324"/>
    </source>
</evidence>
<protein>
    <submittedName>
        <fullName evidence="1">Uncharacterized protein</fullName>
    </submittedName>
</protein>
<evidence type="ECO:0000313" key="1">
    <source>
        <dbReference type="EMBL" id="KAI9897509.1"/>
    </source>
</evidence>
<sequence length="332" mass="38223">MPSTECKRVAGPHSMPKLPPEILELIVEAVLPPNRRALIPASHSATKTLMALARVSKSTYGIASKLLRQQCLYLDTSKRLDDVLLCLQRCVPTMLQTSSLRNITSLYLAPFGTSLDDEPIAKSVRELFYEVSPSLRRLVVEMPFSSLDPLEDHLNVRRTLREGFEQLTRLTEFVCLGDYPALSVVDAYTDVWRLWPDLRRLVLFNVPADSHWLWWDIATLSRLEHVVLARVRRLESTNIKDEYFHKLPPDDERLDRPINVVLVDGAYEMQEVRTERWKQIDPEGRMTVFKYETPIAFYADEAVDEAVTSWTRRAALNGTIWNWEGELVVTRS</sequence>
<organism evidence="1 2">
    <name type="scientific">Trichothecium roseum</name>
    <dbReference type="NCBI Taxonomy" id="47278"/>
    <lineage>
        <taxon>Eukaryota</taxon>
        <taxon>Fungi</taxon>
        <taxon>Dikarya</taxon>
        <taxon>Ascomycota</taxon>
        <taxon>Pezizomycotina</taxon>
        <taxon>Sordariomycetes</taxon>
        <taxon>Hypocreomycetidae</taxon>
        <taxon>Hypocreales</taxon>
        <taxon>Hypocreales incertae sedis</taxon>
        <taxon>Trichothecium</taxon>
    </lineage>
</organism>
<keyword evidence="2" id="KW-1185">Reference proteome</keyword>
<name>A0ACC0UVH0_9HYPO</name>
<proteinExistence type="predicted"/>
<gene>
    <name evidence="1" type="ORF">N3K66_007365</name>
</gene>
<dbReference type="Proteomes" id="UP001163324">
    <property type="component" value="Chromosome 7"/>
</dbReference>
<accession>A0ACC0UVH0</accession>